<keyword evidence="5" id="KW-0633">Potassium transport</keyword>
<evidence type="ECO:0000313" key="12">
    <source>
        <dbReference type="EMBL" id="RJF89027.1"/>
    </source>
</evidence>
<feature type="transmembrane region" description="Helical" evidence="10">
    <location>
        <begin position="89"/>
        <end position="112"/>
    </location>
</feature>
<evidence type="ECO:0000256" key="9">
    <source>
        <dbReference type="ARBA" id="ARBA00023136"/>
    </source>
</evidence>
<feature type="transmembrane region" description="Helical" evidence="10">
    <location>
        <begin position="364"/>
        <end position="387"/>
    </location>
</feature>
<dbReference type="GO" id="GO:0015297">
    <property type="term" value="F:antiporter activity"/>
    <property type="evidence" value="ECO:0007669"/>
    <property type="project" value="UniProtKB-KW"/>
</dbReference>
<keyword evidence="4" id="KW-1003">Cell membrane</keyword>
<keyword evidence="8" id="KW-0406">Ion transport</keyword>
<evidence type="ECO:0000256" key="10">
    <source>
        <dbReference type="SAM" id="Phobius"/>
    </source>
</evidence>
<feature type="transmembrane region" description="Helical" evidence="10">
    <location>
        <begin position="296"/>
        <end position="320"/>
    </location>
</feature>
<evidence type="ECO:0000256" key="5">
    <source>
        <dbReference type="ARBA" id="ARBA00022538"/>
    </source>
</evidence>
<accession>A0A418WG92</accession>
<dbReference type="Proteomes" id="UP000284605">
    <property type="component" value="Unassembled WGS sequence"/>
</dbReference>
<dbReference type="PROSITE" id="PS51202">
    <property type="entry name" value="RCK_C"/>
    <property type="match status" value="1"/>
</dbReference>
<dbReference type="InterPro" id="IPR006037">
    <property type="entry name" value="RCK_C"/>
</dbReference>
<reference evidence="12 13" key="1">
    <citation type="submission" date="2018-09" db="EMBL/GenBank/DDBJ databases">
        <authorList>
            <person name="Zhu H."/>
        </authorList>
    </citation>
    <scope>NUCLEOTIDE SEQUENCE [LARGE SCALE GENOMIC DNA]</scope>
    <source>
        <strain evidence="12 13">K1W22B-8</strain>
    </source>
</reference>
<dbReference type="NCBIfam" id="NF003716">
    <property type="entry name" value="PRK05326.1-3"/>
    <property type="match status" value="1"/>
</dbReference>
<dbReference type="NCBIfam" id="NF003715">
    <property type="entry name" value="PRK05326.1-2"/>
    <property type="match status" value="1"/>
</dbReference>
<evidence type="ECO:0000256" key="1">
    <source>
        <dbReference type="ARBA" id="ARBA00004651"/>
    </source>
</evidence>
<evidence type="ECO:0000256" key="4">
    <source>
        <dbReference type="ARBA" id="ARBA00022475"/>
    </source>
</evidence>
<dbReference type="RefSeq" id="WP_119780156.1">
    <property type="nucleotide sequence ID" value="NZ_QYUK01000011.1"/>
</dbReference>
<protein>
    <submittedName>
        <fullName evidence="12">Potassium/proton antiporter</fullName>
    </submittedName>
</protein>
<dbReference type="Pfam" id="PF00999">
    <property type="entry name" value="Na_H_Exchanger"/>
    <property type="match status" value="1"/>
</dbReference>
<dbReference type="GO" id="GO:0005886">
    <property type="term" value="C:plasma membrane"/>
    <property type="evidence" value="ECO:0007669"/>
    <property type="project" value="UniProtKB-SubCell"/>
</dbReference>
<comment type="subcellular location">
    <subcellularLocation>
        <location evidence="1">Cell membrane</location>
        <topology evidence="1">Multi-pass membrane protein</topology>
    </subcellularLocation>
</comment>
<dbReference type="GO" id="GO:0006813">
    <property type="term" value="P:potassium ion transport"/>
    <property type="evidence" value="ECO:0007669"/>
    <property type="project" value="UniProtKB-KW"/>
</dbReference>
<keyword evidence="9 10" id="KW-0472">Membrane</keyword>
<evidence type="ECO:0000256" key="2">
    <source>
        <dbReference type="ARBA" id="ARBA00022448"/>
    </source>
</evidence>
<keyword evidence="3" id="KW-0050">Antiport</keyword>
<evidence type="ECO:0000259" key="11">
    <source>
        <dbReference type="PROSITE" id="PS51202"/>
    </source>
</evidence>
<name>A0A418WG92_9PROT</name>
<dbReference type="Pfam" id="PF03471">
    <property type="entry name" value="CorC_HlyC"/>
    <property type="match status" value="1"/>
</dbReference>
<feature type="transmembrane region" description="Helical" evidence="10">
    <location>
        <begin position="189"/>
        <end position="211"/>
    </location>
</feature>
<dbReference type="InterPro" id="IPR036721">
    <property type="entry name" value="RCK_C_sf"/>
</dbReference>
<dbReference type="GO" id="GO:0008324">
    <property type="term" value="F:monoatomic cation transmembrane transporter activity"/>
    <property type="evidence" value="ECO:0007669"/>
    <property type="project" value="InterPro"/>
</dbReference>
<gene>
    <name evidence="12" type="ORF">D3874_20300</name>
</gene>
<dbReference type="SUPFAM" id="SSF116726">
    <property type="entry name" value="TrkA C-terminal domain-like"/>
    <property type="match status" value="1"/>
</dbReference>
<dbReference type="InterPro" id="IPR005170">
    <property type="entry name" value="Transptr-assoc_dom"/>
</dbReference>
<keyword evidence="6 10" id="KW-0812">Transmembrane</keyword>
<feature type="transmembrane region" description="Helical" evidence="10">
    <location>
        <begin position="56"/>
        <end position="77"/>
    </location>
</feature>
<keyword evidence="13" id="KW-1185">Reference proteome</keyword>
<dbReference type="InterPro" id="IPR038770">
    <property type="entry name" value="Na+/solute_symporter_sf"/>
</dbReference>
<evidence type="ECO:0000256" key="6">
    <source>
        <dbReference type="ARBA" id="ARBA00022692"/>
    </source>
</evidence>
<dbReference type="EMBL" id="QYUK01000011">
    <property type="protein sequence ID" value="RJF89027.1"/>
    <property type="molecule type" value="Genomic_DNA"/>
</dbReference>
<proteinExistence type="predicted"/>
<dbReference type="AlphaFoldDB" id="A0A418WG92"/>
<dbReference type="NCBIfam" id="NF003714">
    <property type="entry name" value="PRK05326.1-1"/>
    <property type="match status" value="1"/>
</dbReference>
<sequence>MDLTYQIILIGALMGVFAIVAGRVSSRLGAPVLLVFLGLGMLAGEDGLGIRFDDVSAAYFVCSISLAVILFDGGLRTHRSTFAIAGRPALVLATVGVALTAGLVGIAAWAVFGTPPAGALLIGAIVASTDAAAVFFLLRLQKLDIARRVAATLEVESGLNDPMAIFLTLIAIELVQGVDLTMADALLRFALQIGGGALIGWAGGRTIVFLVNRLETAAGLYPILVVTSALAVFAGAQLIHASGFLAIYVAGCVLGNERHRASQLILRFHDGIAWLAQIAMLVTLGLLVTPTKLLPVLLPALAITAVLMLVARPVAVFLCLWPFKFSMRERAFAAWVGLRGAVPIYLALPAILEHLAGGEALFGVAFVVVLASLLLQGWTVAPAARFLNLALPPSKAQADRRDVDVPLGAHRDIVGYTVLPGSSVLDLPFNRLHMPEGARILSILRAGAVVELATLDRLAPRDYVLVVADPEQIHTLDRMFAPRRKDGGNLAAIGEFMVDARQPIDDLGRLYGIDIRPQDVGHSIATVMADAFSGKPVAGDRLPYGPVELVVRTLDDGDQIIGVGLELEPEADRPTLARLFGPRLWAALGNGARRLRAAPGFLFRRLARRGRGA</sequence>
<dbReference type="OrthoDB" id="9810759at2"/>
<feature type="transmembrane region" description="Helical" evidence="10">
    <location>
        <begin position="271"/>
        <end position="290"/>
    </location>
</feature>
<feature type="transmembrane region" description="Helical" evidence="10">
    <location>
        <begin position="332"/>
        <end position="352"/>
    </location>
</feature>
<dbReference type="PANTHER" id="PTHR32507:SF7">
    <property type="entry name" value="K(+)_H(+) ANTIPORTER NHAP2"/>
    <property type="match status" value="1"/>
</dbReference>
<evidence type="ECO:0000256" key="7">
    <source>
        <dbReference type="ARBA" id="ARBA00022989"/>
    </source>
</evidence>
<evidence type="ECO:0000256" key="3">
    <source>
        <dbReference type="ARBA" id="ARBA00022449"/>
    </source>
</evidence>
<organism evidence="12 13">
    <name type="scientific">Oleomonas cavernae</name>
    <dbReference type="NCBI Taxonomy" id="2320859"/>
    <lineage>
        <taxon>Bacteria</taxon>
        <taxon>Pseudomonadati</taxon>
        <taxon>Pseudomonadota</taxon>
        <taxon>Alphaproteobacteria</taxon>
        <taxon>Acetobacterales</taxon>
        <taxon>Acetobacteraceae</taxon>
        <taxon>Oleomonas</taxon>
    </lineage>
</organism>
<dbReference type="InterPro" id="IPR006153">
    <property type="entry name" value="Cation/H_exchanger_TM"/>
</dbReference>
<dbReference type="GO" id="GO:1902600">
    <property type="term" value="P:proton transmembrane transport"/>
    <property type="evidence" value="ECO:0007669"/>
    <property type="project" value="InterPro"/>
</dbReference>
<keyword evidence="5" id="KW-0630">Potassium</keyword>
<dbReference type="Gene3D" id="1.20.1530.20">
    <property type="match status" value="1"/>
</dbReference>
<evidence type="ECO:0000256" key="8">
    <source>
        <dbReference type="ARBA" id="ARBA00023065"/>
    </source>
</evidence>
<feature type="transmembrane region" description="Helical" evidence="10">
    <location>
        <begin position="223"/>
        <end position="250"/>
    </location>
</feature>
<feature type="transmembrane region" description="Helical" evidence="10">
    <location>
        <begin position="32"/>
        <end position="50"/>
    </location>
</feature>
<keyword evidence="2" id="KW-0813">Transport</keyword>
<feature type="transmembrane region" description="Helical" evidence="10">
    <location>
        <begin position="6"/>
        <end position="25"/>
    </location>
</feature>
<dbReference type="Pfam" id="PF02080">
    <property type="entry name" value="TrkA_C"/>
    <property type="match status" value="1"/>
</dbReference>
<comment type="caution">
    <text evidence="12">The sequence shown here is derived from an EMBL/GenBank/DDBJ whole genome shotgun (WGS) entry which is preliminary data.</text>
</comment>
<keyword evidence="7 10" id="KW-1133">Transmembrane helix</keyword>
<dbReference type="PANTHER" id="PTHR32507">
    <property type="entry name" value="NA(+)/H(+) ANTIPORTER 1"/>
    <property type="match status" value="1"/>
</dbReference>
<evidence type="ECO:0000313" key="13">
    <source>
        <dbReference type="Proteomes" id="UP000284605"/>
    </source>
</evidence>
<feature type="domain" description="RCK C-terminal" evidence="11">
    <location>
        <begin position="401"/>
        <end position="482"/>
    </location>
</feature>
<feature type="transmembrane region" description="Helical" evidence="10">
    <location>
        <begin position="118"/>
        <end position="138"/>
    </location>
</feature>
<dbReference type="Gene3D" id="3.30.70.1450">
    <property type="entry name" value="Regulator of K+ conductance, C-terminal domain"/>
    <property type="match status" value="1"/>
</dbReference>